<evidence type="ECO:0000313" key="2">
    <source>
        <dbReference type="EMBL" id="MBQ0601550.1"/>
    </source>
</evidence>
<accession>A0AAD3YMT1</accession>
<reference evidence="2 3" key="3">
    <citation type="submission" date="2021-03" db="EMBL/GenBank/DDBJ databases">
        <authorList>
            <person name="Stanton E."/>
        </authorList>
    </citation>
    <scope>NUCLEOTIDE SEQUENCE [LARGE SCALE GENOMIC DNA]</scope>
    <source>
        <strain evidence="2 3">2020EL-00037</strain>
    </source>
</reference>
<dbReference type="EMBL" id="JAGKON010000018">
    <property type="protein sequence ID" value="MBQ0601550.1"/>
    <property type="molecule type" value="Genomic_DNA"/>
</dbReference>
<dbReference type="PROSITE" id="PS51257">
    <property type="entry name" value="PROKAR_LIPOPROTEIN"/>
    <property type="match status" value="1"/>
</dbReference>
<reference evidence="1" key="2">
    <citation type="submission" date="2019-09" db="EMBL/GenBank/DDBJ databases">
        <authorList>
            <consortium name="NCBI Pathogen Detection Project"/>
        </authorList>
    </citation>
    <scope>NUCLEOTIDE SEQUENCE</scope>
    <source>
        <strain evidence="1">AUSMDU00005748</strain>
    </source>
</reference>
<organism evidence="1 4">
    <name type="scientific">Klebsiella oxytoca</name>
    <dbReference type="NCBI Taxonomy" id="571"/>
    <lineage>
        <taxon>Bacteria</taxon>
        <taxon>Pseudomonadati</taxon>
        <taxon>Pseudomonadota</taxon>
        <taxon>Gammaproteobacteria</taxon>
        <taxon>Enterobacterales</taxon>
        <taxon>Enterobacteriaceae</taxon>
        <taxon>Klebsiella/Raoultella group</taxon>
        <taxon>Klebsiella</taxon>
    </lineage>
</organism>
<proteinExistence type="predicted"/>
<sequence length="130" mass="14098">MIKSGFIAVIIAGFFITGCVPKKTPSLITSSGEAVSPPTNPEGEVDMVQCEKELSALGSVNQLRYSELKARFERVMHSASGYTTVRNAVNPETRNAIDALYKFQAVKLCSEIRGEMLNSLADKPTGDKVE</sequence>
<evidence type="ECO:0008006" key="5">
    <source>
        <dbReference type="Google" id="ProtNLM"/>
    </source>
</evidence>
<protein>
    <recommendedName>
        <fullName evidence="5">Lipoprotein</fullName>
    </recommendedName>
</protein>
<gene>
    <name evidence="1" type="ORF">F6W21_03685</name>
    <name evidence="2" type="ORF">J7S78_17265</name>
</gene>
<dbReference type="EMBL" id="DACXIC010000003">
    <property type="protein sequence ID" value="HAU4355426.1"/>
    <property type="molecule type" value="Genomic_DNA"/>
</dbReference>
<name>A0AAD3YMT1_KLEOX</name>
<reference evidence="1" key="1">
    <citation type="journal article" date="2018" name="Genome Biol.">
        <title>SKESA: strategic k-mer extension for scrupulous assemblies.</title>
        <authorList>
            <person name="Souvorov A."/>
            <person name="Agarwala R."/>
            <person name="Lipman D.J."/>
        </authorList>
    </citation>
    <scope>NUCLEOTIDE SEQUENCE</scope>
    <source>
        <strain evidence="1">AUSMDU00005748</strain>
    </source>
</reference>
<keyword evidence="3" id="KW-1185">Reference proteome</keyword>
<dbReference type="AlphaFoldDB" id="A0AAD3YMT1"/>
<comment type="caution">
    <text evidence="1">The sequence shown here is derived from an EMBL/GenBank/DDBJ whole genome shotgun (WGS) entry which is preliminary data.</text>
</comment>
<evidence type="ECO:0000313" key="1">
    <source>
        <dbReference type="EMBL" id="HAU4355426.1"/>
    </source>
</evidence>
<evidence type="ECO:0000313" key="3">
    <source>
        <dbReference type="Proteomes" id="UP000673434"/>
    </source>
</evidence>
<dbReference type="Proteomes" id="UP000673434">
    <property type="component" value="Unassembled WGS sequence"/>
</dbReference>
<dbReference type="Proteomes" id="UP000868497">
    <property type="component" value="Unassembled WGS sequence"/>
</dbReference>
<evidence type="ECO:0000313" key="4">
    <source>
        <dbReference type="Proteomes" id="UP000868497"/>
    </source>
</evidence>
<dbReference type="RefSeq" id="WP_016808939.1">
    <property type="nucleotide sequence ID" value="NZ_CABGTQ010000020.1"/>
</dbReference>